<reference evidence="1 2" key="1">
    <citation type="submission" date="2022-05" db="EMBL/GenBank/DDBJ databases">
        <authorList>
            <consortium name="Genoscope - CEA"/>
            <person name="William W."/>
        </authorList>
    </citation>
    <scope>NUCLEOTIDE SEQUENCE [LARGE SCALE GENOMIC DNA]</scope>
</reference>
<proteinExistence type="predicted"/>
<dbReference type="Proteomes" id="UP001159405">
    <property type="component" value="Unassembled WGS sequence"/>
</dbReference>
<accession>A0ABN8PWM1</accession>
<name>A0ABN8PWM1_9CNID</name>
<evidence type="ECO:0000313" key="1">
    <source>
        <dbReference type="EMBL" id="CAH3151804.1"/>
    </source>
</evidence>
<feature type="non-terminal residue" evidence="1">
    <location>
        <position position="79"/>
    </location>
</feature>
<keyword evidence="2" id="KW-1185">Reference proteome</keyword>
<gene>
    <name evidence="1" type="ORF">PLOB_00048756</name>
</gene>
<organism evidence="1 2">
    <name type="scientific">Porites lobata</name>
    <dbReference type="NCBI Taxonomy" id="104759"/>
    <lineage>
        <taxon>Eukaryota</taxon>
        <taxon>Metazoa</taxon>
        <taxon>Cnidaria</taxon>
        <taxon>Anthozoa</taxon>
        <taxon>Hexacorallia</taxon>
        <taxon>Scleractinia</taxon>
        <taxon>Fungiina</taxon>
        <taxon>Poritidae</taxon>
        <taxon>Porites</taxon>
    </lineage>
</organism>
<protein>
    <submittedName>
        <fullName evidence="1">Uncharacterized protein</fullName>
    </submittedName>
</protein>
<evidence type="ECO:0000313" key="2">
    <source>
        <dbReference type="Proteomes" id="UP001159405"/>
    </source>
</evidence>
<comment type="caution">
    <text evidence="1">The sequence shown here is derived from an EMBL/GenBank/DDBJ whole genome shotgun (WGS) entry which is preliminary data.</text>
</comment>
<sequence>MFAEKVKLKIDEEDLLEDAMVYYKAEEFDPTKRLTIVYSGQSPADTEGVQFFQGLDYRTPIYSSDVVAAGVMKLVGVMV</sequence>
<dbReference type="EMBL" id="CALNXK010000092">
    <property type="protein sequence ID" value="CAH3151804.1"/>
    <property type="molecule type" value="Genomic_DNA"/>
</dbReference>